<feature type="transmembrane region" description="Helical" evidence="9">
    <location>
        <begin position="47"/>
        <end position="68"/>
    </location>
</feature>
<evidence type="ECO:0000256" key="9">
    <source>
        <dbReference type="SAM" id="Phobius"/>
    </source>
</evidence>
<dbReference type="GO" id="GO:0015375">
    <property type="term" value="F:glycine:sodium symporter activity"/>
    <property type="evidence" value="ECO:0007669"/>
    <property type="project" value="TreeGrafter"/>
</dbReference>
<feature type="binding site" evidence="6">
    <location>
        <position position="404"/>
    </location>
    <ligand>
        <name>Na(+)</name>
        <dbReference type="ChEBI" id="CHEBI:29101"/>
        <label>1</label>
    </ligand>
</feature>
<feature type="transmembrane region" description="Helical" evidence="9">
    <location>
        <begin position="375"/>
        <end position="403"/>
    </location>
</feature>
<accession>A0A9Q1BDE6</accession>
<feature type="binding site" evidence="6">
    <location>
        <position position="304"/>
    </location>
    <ligand>
        <name>Na(+)</name>
        <dbReference type="ChEBI" id="CHEBI:29101"/>
        <label>1</label>
    </ligand>
</feature>
<feature type="transmembrane region" description="Helical" evidence="9">
    <location>
        <begin position="506"/>
        <end position="527"/>
    </location>
</feature>
<keyword evidence="11" id="KW-1185">Reference proteome</keyword>
<sequence length="633" mass="71144">MGSDSYQRATWNRKTEFILSMLGYCVGLGNVWRFPFLAYETGGGAFLVPYLIMLVFAGIPMMLLEMALGQYSSQGIITVWNSLPLLRGIGFGIIIALSLSKMSSTLVTAYSFYYLFASFQKTLPWVGCHQDWNTVYCSELFEECLGSAGIIVNNGSCVPLDILTESQLEEYNVKRISTNNFDLANYTDPYYGQRVRPSEEYWSIRVRKESSSMQETGGIVWEVALCLLLSWFTIFCCLVKGIKTSGKVVYITATLPYIFLTILLVLGLTLDGHGDGIYFFIYPRWEILKTPRAWLNGAVQIFFSLGPAWGGIITLSSYNKFRNNLYIDSICISIANSATSIFAGFVIFSFLGYLAHELGRDVSTVVSQGYGLAFIVYPEAVALLPVSPLWSILFFLMLIMLALDSHFASIESNVTAVVDLLPVRWKKYKIHILLGYCIVSFLVGLICTTRAGPYWANLIDQTAIGIASLLFALLEALGISWIYGFKRLKNDIRSMIGDKWVDHWTFVIWPFMWCFVTPAILLTVLIFNFTSWTYPTYNGPYPSWALMISWFINFACFISIPLVIIYNITAASGSIMQRLRAMISPQDSWGPLLQDNREHAWRCHENHGTSMGGKLLPGSGSDTNEMSEISTKA</sequence>
<evidence type="ECO:0000256" key="3">
    <source>
        <dbReference type="ARBA" id="ARBA00022692"/>
    </source>
</evidence>
<dbReference type="PANTHER" id="PTHR11616">
    <property type="entry name" value="SODIUM/CHLORIDE DEPENDENT TRANSPORTER"/>
    <property type="match status" value="1"/>
</dbReference>
<dbReference type="GO" id="GO:0046872">
    <property type="term" value="F:metal ion binding"/>
    <property type="evidence" value="ECO:0007669"/>
    <property type="project" value="UniProtKB-KW"/>
</dbReference>
<dbReference type="InterPro" id="IPR037272">
    <property type="entry name" value="SNS_sf"/>
</dbReference>
<reference evidence="10" key="1">
    <citation type="submission" date="2021-10" db="EMBL/GenBank/DDBJ databases">
        <title>Tropical sea cucumber genome reveals ecological adaptation and Cuvierian tubules defense mechanism.</title>
        <authorList>
            <person name="Chen T."/>
        </authorList>
    </citation>
    <scope>NUCLEOTIDE SEQUENCE</scope>
    <source>
        <strain evidence="10">Nanhai2018</strain>
        <tissue evidence="10">Muscle</tissue>
    </source>
</reference>
<feature type="transmembrane region" description="Helical" evidence="9">
    <location>
        <begin position="547"/>
        <end position="568"/>
    </location>
</feature>
<feature type="region of interest" description="Disordered" evidence="8">
    <location>
        <begin position="608"/>
        <end position="633"/>
    </location>
</feature>
<evidence type="ECO:0000256" key="1">
    <source>
        <dbReference type="ARBA" id="ARBA00004141"/>
    </source>
</evidence>
<feature type="binding site" evidence="6">
    <location>
        <position position="405"/>
    </location>
    <ligand>
        <name>Na(+)</name>
        <dbReference type="ChEBI" id="CHEBI:29101"/>
        <label>1</label>
    </ligand>
</feature>
<feature type="transmembrane region" description="Helical" evidence="9">
    <location>
        <begin position="89"/>
        <end position="116"/>
    </location>
</feature>
<keyword evidence="3 9" id="KW-0812">Transmembrane</keyword>
<feature type="binding site" evidence="6">
    <location>
        <position position="401"/>
    </location>
    <ligand>
        <name>Na(+)</name>
        <dbReference type="ChEBI" id="CHEBI:29101"/>
        <label>1</label>
    </ligand>
</feature>
<feature type="transmembrane region" description="Helical" evidence="9">
    <location>
        <begin position="248"/>
        <end position="270"/>
    </location>
</feature>
<feature type="disulfide bond" evidence="7">
    <location>
        <begin position="128"/>
        <end position="137"/>
    </location>
</feature>
<dbReference type="OrthoDB" id="6581954at2759"/>
<dbReference type="PROSITE" id="PS50267">
    <property type="entry name" value="NA_NEUROTRAN_SYMP_3"/>
    <property type="match status" value="1"/>
</dbReference>
<gene>
    <name evidence="10" type="ORF">HOLleu_37547</name>
</gene>
<dbReference type="Pfam" id="PF00209">
    <property type="entry name" value="SNF"/>
    <property type="match status" value="1"/>
</dbReference>
<name>A0A9Q1BDE6_HOLLE</name>
<comment type="subcellular location">
    <subcellularLocation>
        <location evidence="1">Membrane</location>
        <topology evidence="1">Multi-pass membrane protein</topology>
    </subcellularLocation>
</comment>
<feature type="transmembrane region" description="Helical" evidence="9">
    <location>
        <begin position="293"/>
        <end position="318"/>
    </location>
</feature>
<feature type="binding site" evidence="6">
    <location>
        <position position="26"/>
    </location>
    <ligand>
        <name>Na(+)</name>
        <dbReference type="ChEBI" id="CHEBI:29101"/>
        <label>1</label>
    </ligand>
</feature>
<feature type="transmembrane region" description="Helical" evidence="9">
    <location>
        <begin position="463"/>
        <end position="485"/>
    </location>
</feature>
<dbReference type="PROSITE" id="PS00754">
    <property type="entry name" value="NA_NEUROTRAN_SYMP_2"/>
    <property type="match status" value="1"/>
</dbReference>
<feature type="transmembrane region" description="Helical" evidence="9">
    <location>
        <begin position="330"/>
        <end position="355"/>
    </location>
</feature>
<evidence type="ECO:0000256" key="7">
    <source>
        <dbReference type="PIRSR" id="PIRSR600175-2"/>
    </source>
</evidence>
<dbReference type="AlphaFoldDB" id="A0A9Q1BDE6"/>
<evidence type="ECO:0000256" key="4">
    <source>
        <dbReference type="ARBA" id="ARBA00022989"/>
    </source>
</evidence>
<dbReference type="PRINTS" id="PR00176">
    <property type="entry name" value="NANEUSMPORT"/>
</dbReference>
<keyword evidence="4 9" id="KW-1133">Transmembrane helix</keyword>
<evidence type="ECO:0000256" key="8">
    <source>
        <dbReference type="SAM" id="MobiDB-lite"/>
    </source>
</evidence>
<keyword evidence="5 9" id="KW-0472">Membrane</keyword>
<feature type="binding site" evidence="6">
    <location>
        <position position="30"/>
    </location>
    <ligand>
        <name>Na(+)</name>
        <dbReference type="ChEBI" id="CHEBI:29101"/>
        <label>1</label>
    </ligand>
</feature>
<proteinExistence type="predicted"/>
<feature type="binding site" evidence="6">
    <location>
        <position position="336"/>
    </location>
    <ligand>
        <name>Na(+)</name>
        <dbReference type="ChEBI" id="CHEBI:29101"/>
        <label>1</label>
    </ligand>
</feature>
<dbReference type="PANTHER" id="PTHR11616:SF240">
    <property type="entry name" value="BLOATED TUBULES, ISOFORM B-RELATED"/>
    <property type="match status" value="1"/>
</dbReference>
<keyword evidence="6" id="KW-0479">Metal-binding</keyword>
<dbReference type="EMBL" id="JAIZAY010000020">
    <property type="protein sequence ID" value="KAJ8022595.1"/>
    <property type="molecule type" value="Genomic_DNA"/>
</dbReference>
<keyword evidence="6" id="KW-0915">Sodium</keyword>
<evidence type="ECO:0000256" key="6">
    <source>
        <dbReference type="PIRSR" id="PIRSR600175-1"/>
    </source>
</evidence>
<feature type="transmembrane region" description="Helical" evidence="9">
    <location>
        <begin position="219"/>
        <end position="239"/>
    </location>
</feature>
<comment type="caution">
    <text evidence="10">The sequence shown here is derived from an EMBL/GenBank/DDBJ whole genome shotgun (WGS) entry which is preliminary data.</text>
</comment>
<protein>
    <submittedName>
        <fullName evidence="10">Sodium- and chloride-dependent glycine transporter 2</fullName>
    </submittedName>
</protein>
<feature type="transmembrane region" description="Helical" evidence="9">
    <location>
        <begin position="17"/>
        <end position="35"/>
    </location>
</feature>
<keyword evidence="7" id="KW-1015">Disulfide bond</keyword>
<evidence type="ECO:0000256" key="5">
    <source>
        <dbReference type="ARBA" id="ARBA00023136"/>
    </source>
</evidence>
<dbReference type="SUPFAM" id="SSF161070">
    <property type="entry name" value="SNF-like"/>
    <property type="match status" value="1"/>
</dbReference>
<organism evidence="10 11">
    <name type="scientific">Holothuria leucospilota</name>
    <name type="common">Black long sea cucumber</name>
    <name type="synonym">Mertensiothuria leucospilota</name>
    <dbReference type="NCBI Taxonomy" id="206669"/>
    <lineage>
        <taxon>Eukaryota</taxon>
        <taxon>Metazoa</taxon>
        <taxon>Echinodermata</taxon>
        <taxon>Eleutherozoa</taxon>
        <taxon>Echinozoa</taxon>
        <taxon>Holothuroidea</taxon>
        <taxon>Aspidochirotacea</taxon>
        <taxon>Aspidochirotida</taxon>
        <taxon>Holothuriidae</taxon>
        <taxon>Holothuria</taxon>
    </lineage>
</organism>
<evidence type="ECO:0000256" key="2">
    <source>
        <dbReference type="ARBA" id="ARBA00022448"/>
    </source>
</evidence>
<feature type="binding site" evidence="6">
    <location>
        <position position="23"/>
    </location>
    <ligand>
        <name>Na(+)</name>
        <dbReference type="ChEBI" id="CHEBI:29101"/>
        <label>1</label>
    </ligand>
</feature>
<dbReference type="Proteomes" id="UP001152320">
    <property type="component" value="Chromosome 20"/>
</dbReference>
<dbReference type="InterPro" id="IPR000175">
    <property type="entry name" value="Na/ntran_symport"/>
</dbReference>
<dbReference type="GO" id="GO:0005886">
    <property type="term" value="C:plasma membrane"/>
    <property type="evidence" value="ECO:0007669"/>
    <property type="project" value="TreeGrafter"/>
</dbReference>
<feature type="transmembrane region" description="Helical" evidence="9">
    <location>
        <begin position="430"/>
        <end position="451"/>
    </location>
</feature>
<evidence type="ECO:0000313" key="11">
    <source>
        <dbReference type="Proteomes" id="UP001152320"/>
    </source>
</evidence>
<evidence type="ECO:0000313" key="10">
    <source>
        <dbReference type="EMBL" id="KAJ8022595.1"/>
    </source>
</evidence>
<feature type="compositionally biased region" description="Polar residues" evidence="8">
    <location>
        <begin position="620"/>
        <end position="633"/>
    </location>
</feature>
<keyword evidence="2" id="KW-0813">Transport</keyword>